<evidence type="ECO:0000313" key="2">
    <source>
        <dbReference type="EMBL" id="MVQ39362.1"/>
    </source>
</evidence>
<dbReference type="Pfam" id="PF12867">
    <property type="entry name" value="DinB_2"/>
    <property type="match status" value="1"/>
</dbReference>
<keyword evidence="3" id="KW-1185">Reference proteome</keyword>
<dbReference type="InterPro" id="IPR024775">
    <property type="entry name" value="DinB-like"/>
</dbReference>
<proteinExistence type="predicted"/>
<evidence type="ECO:0000259" key="1">
    <source>
        <dbReference type="Pfam" id="PF12867"/>
    </source>
</evidence>
<dbReference type="InterPro" id="IPR034660">
    <property type="entry name" value="DinB/YfiT-like"/>
</dbReference>
<name>A0ABW9UGR3_9BACL</name>
<feature type="domain" description="DinB-like" evidence="1">
    <location>
        <begin position="19"/>
        <end position="145"/>
    </location>
</feature>
<dbReference type="EMBL" id="WSEM01000034">
    <property type="protein sequence ID" value="MVQ39362.1"/>
    <property type="molecule type" value="Genomic_DNA"/>
</dbReference>
<accession>A0ABW9UGR3</accession>
<evidence type="ECO:0000313" key="3">
    <source>
        <dbReference type="Proteomes" id="UP000467637"/>
    </source>
</evidence>
<organism evidence="2 3">
    <name type="scientific">Paenibacillus anseongense</name>
    <dbReference type="NCBI Taxonomy" id="2682845"/>
    <lineage>
        <taxon>Bacteria</taxon>
        <taxon>Bacillati</taxon>
        <taxon>Bacillota</taxon>
        <taxon>Bacilli</taxon>
        <taxon>Bacillales</taxon>
        <taxon>Paenibacillaceae</taxon>
        <taxon>Paenibacillus</taxon>
    </lineage>
</organism>
<comment type="caution">
    <text evidence="2">The sequence shown here is derived from an EMBL/GenBank/DDBJ whole genome shotgun (WGS) entry which is preliminary data.</text>
</comment>
<dbReference type="SUPFAM" id="SSF109854">
    <property type="entry name" value="DinB/YfiT-like putative metalloenzymes"/>
    <property type="match status" value="1"/>
</dbReference>
<reference evidence="2 3" key="1">
    <citation type="submission" date="2019-12" db="EMBL/GenBank/DDBJ databases">
        <authorList>
            <person name="Huq M.A."/>
        </authorList>
    </citation>
    <scope>NUCLEOTIDE SEQUENCE [LARGE SCALE GENOMIC DNA]</scope>
    <source>
        <strain evidence="2 3">MAH-34</strain>
    </source>
</reference>
<dbReference type="Proteomes" id="UP000467637">
    <property type="component" value="Unassembled WGS sequence"/>
</dbReference>
<dbReference type="Gene3D" id="1.20.120.450">
    <property type="entry name" value="dinb family like domain"/>
    <property type="match status" value="1"/>
</dbReference>
<gene>
    <name evidence="2" type="ORF">GON05_32690</name>
</gene>
<sequence length="149" mass="17475">MKPTLESLNHWITELPSKIDALSELALSERTQPNKWSIKEILGHLSDSALNNLHRFVSAQYEVQPYTAVKYAQNHWVELMDYQNLPIEHILNLWLSLNKQIATVIAKIPEDKLQNSCDLGEERIVTLEWIIKDYVDHLEHHLKQIFRIL</sequence>
<protein>
    <submittedName>
        <fullName evidence="2">DUF664 domain-containing protein</fullName>
    </submittedName>
</protein>